<dbReference type="HOGENOM" id="CLU_061053_0_0_1"/>
<dbReference type="PANTHER" id="PTHR23167:SF46">
    <property type="entry name" value="EPS15 HOMOLOGY DOMAIN CONTAINING PROTEIN-BINDING PROTEIN 1, ISOFORM F"/>
    <property type="match status" value="1"/>
</dbReference>
<reference evidence="3 5" key="2">
    <citation type="journal article" date="2013" name="Nature">
        <title>Insights into bilaterian evolution from three spiralian genomes.</title>
        <authorList>
            <person name="Simakov O."/>
            <person name="Marletaz F."/>
            <person name="Cho S.J."/>
            <person name="Edsinger-Gonzales E."/>
            <person name="Havlak P."/>
            <person name="Hellsten U."/>
            <person name="Kuo D.H."/>
            <person name="Larsson T."/>
            <person name="Lv J."/>
            <person name="Arendt D."/>
            <person name="Savage R."/>
            <person name="Osoegawa K."/>
            <person name="de Jong P."/>
            <person name="Grimwood J."/>
            <person name="Chapman J.A."/>
            <person name="Shapiro H."/>
            <person name="Aerts A."/>
            <person name="Otillar R.P."/>
            <person name="Terry A.Y."/>
            <person name="Boore J.L."/>
            <person name="Grigoriev I.V."/>
            <person name="Lindberg D.R."/>
            <person name="Seaver E.C."/>
            <person name="Weisblat D.A."/>
            <person name="Putnam N.H."/>
            <person name="Rokhsar D.S."/>
        </authorList>
    </citation>
    <scope>NUCLEOTIDE SEQUENCE</scope>
</reference>
<protein>
    <recommendedName>
        <fullName evidence="2">C2 NT-type domain-containing protein</fullName>
    </recommendedName>
</protein>
<reference evidence="5" key="1">
    <citation type="submission" date="2012-12" db="EMBL/GenBank/DDBJ databases">
        <authorList>
            <person name="Hellsten U."/>
            <person name="Grimwood J."/>
            <person name="Chapman J.A."/>
            <person name="Shapiro H."/>
            <person name="Aerts A."/>
            <person name="Otillar R.P."/>
            <person name="Terry A.Y."/>
            <person name="Boore J.L."/>
            <person name="Simakov O."/>
            <person name="Marletaz F."/>
            <person name="Cho S.-J."/>
            <person name="Edsinger-Gonzales E."/>
            <person name="Havlak P."/>
            <person name="Kuo D.-H."/>
            <person name="Larsson T."/>
            <person name="Lv J."/>
            <person name="Arendt D."/>
            <person name="Savage R."/>
            <person name="Osoegawa K."/>
            <person name="de Jong P."/>
            <person name="Lindberg D.R."/>
            <person name="Seaver E.C."/>
            <person name="Weisblat D.A."/>
            <person name="Putnam N.H."/>
            <person name="Grigoriev I.V."/>
            <person name="Rokhsar D.S."/>
        </authorList>
    </citation>
    <scope>NUCLEOTIDE SEQUENCE</scope>
</reference>
<dbReference type="InterPro" id="IPR019448">
    <property type="entry name" value="NT-C2"/>
</dbReference>
<reference evidence="4" key="3">
    <citation type="submission" date="2015-06" db="UniProtKB">
        <authorList>
            <consortium name="EnsemblMetazoa"/>
        </authorList>
    </citation>
    <scope>IDENTIFICATION</scope>
</reference>
<feature type="domain" description="C2 NT-type" evidence="2">
    <location>
        <begin position="6"/>
        <end position="156"/>
    </location>
</feature>
<organism evidence="4 5">
    <name type="scientific">Helobdella robusta</name>
    <name type="common">Californian leech</name>
    <dbReference type="NCBI Taxonomy" id="6412"/>
    <lineage>
        <taxon>Eukaryota</taxon>
        <taxon>Metazoa</taxon>
        <taxon>Spiralia</taxon>
        <taxon>Lophotrochozoa</taxon>
        <taxon>Annelida</taxon>
        <taxon>Clitellata</taxon>
        <taxon>Hirudinea</taxon>
        <taxon>Rhynchobdellida</taxon>
        <taxon>Glossiphoniidae</taxon>
        <taxon>Helobdella</taxon>
    </lineage>
</organism>
<dbReference type="Proteomes" id="UP000015101">
    <property type="component" value="Unassembled WGS sequence"/>
</dbReference>
<feature type="region of interest" description="Disordered" evidence="1">
    <location>
        <begin position="181"/>
        <end position="204"/>
    </location>
</feature>
<gene>
    <name evidence="4" type="primary">20197062</name>
    <name evidence="3" type="ORF">HELRODRAFT_150593</name>
</gene>
<evidence type="ECO:0000313" key="3">
    <source>
        <dbReference type="EMBL" id="ESO12740.1"/>
    </source>
</evidence>
<dbReference type="InterPro" id="IPR050540">
    <property type="entry name" value="F-actin_Monoox_Mical"/>
</dbReference>
<dbReference type="Pfam" id="PF10358">
    <property type="entry name" value="NT-C2"/>
    <property type="match status" value="1"/>
</dbReference>
<dbReference type="OrthoDB" id="5972258at2759"/>
<dbReference type="InParanoid" id="T1EKG2"/>
<feature type="compositionally biased region" description="Acidic residues" evidence="1">
    <location>
        <begin position="184"/>
        <end position="204"/>
    </location>
</feature>
<dbReference type="PANTHER" id="PTHR23167">
    <property type="entry name" value="CALPONIN HOMOLOGY DOMAIN-CONTAINING PROTEIN DDB_G0272472-RELATED"/>
    <property type="match status" value="1"/>
</dbReference>
<sequence length="204" mass="23612">SVWKRLQRVGKRASKYQFTTSYRELSIECVKKWQPNKICIVWMRRNRRKCSELHTWEPTLDNPYMGIVSWPVPENVEITVTLFKSSKTNVYEDKEWIFTIEDHDKKGRRKQLATACMNMKDYAGTVPLQKDVDLKLKPVSKKILSGRLQLTVSSMLIREGNATDDDMQSMASLMSMDKLGDVGNMDDIDEDDENVPDDDDVVAQ</sequence>
<dbReference type="STRING" id="6412.T1EKG2"/>
<evidence type="ECO:0000259" key="2">
    <source>
        <dbReference type="PROSITE" id="PS51840"/>
    </source>
</evidence>
<name>T1EKG2_HELRO</name>
<dbReference type="RefSeq" id="XP_009009460.1">
    <property type="nucleotide sequence ID" value="XM_009011212.1"/>
</dbReference>
<dbReference type="EMBL" id="AMQM01000224">
    <property type="status" value="NOT_ANNOTATED_CDS"/>
    <property type="molecule type" value="Genomic_DNA"/>
</dbReference>
<dbReference type="CTD" id="20197062"/>
<dbReference type="AlphaFoldDB" id="T1EKG2"/>
<dbReference type="PROSITE" id="PS51840">
    <property type="entry name" value="C2_NT"/>
    <property type="match status" value="1"/>
</dbReference>
<dbReference type="eggNOG" id="KOG0035">
    <property type="taxonomic scope" value="Eukaryota"/>
</dbReference>
<evidence type="ECO:0000313" key="5">
    <source>
        <dbReference type="Proteomes" id="UP000015101"/>
    </source>
</evidence>
<keyword evidence="5" id="KW-1185">Reference proteome</keyword>
<dbReference type="KEGG" id="hro:HELRODRAFT_150593"/>
<dbReference type="EnsemblMetazoa" id="HelroT150593">
    <property type="protein sequence ID" value="HelroP150593"/>
    <property type="gene ID" value="HelroG150593"/>
</dbReference>
<accession>T1EKG2</accession>
<dbReference type="OMA" id="WHPSIEN"/>
<proteinExistence type="predicted"/>
<evidence type="ECO:0000313" key="4">
    <source>
        <dbReference type="EnsemblMetazoa" id="HelroP150593"/>
    </source>
</evidence>
<evidence type="ECO:0000256" key="1">
    <source>
        <dbReference type="SAM" id="MobiDB-lite"/>
    </source>
</evidence>
<dbReference type="EMBL" id="KB095811">
    <property type="protein sequence ID" value="ESO12740.1"/>
    <property type="molecule type" value="Genomic_DNA"/>
</dbReference>
<dbReference type="GeneID" id="20197062"/>